<evidence type="ECO:0000256" key="1">
    <source>
        <dbReference type="SAM" id="MobiDB-lite"/>
    </source>
</evidence>
<proteinExistence type="predicted"/>
<dbReference type="RefSeq" id="WP_113694532.1">
    <property type="nucleotide sequence ID" value="NZ_CP015163.1"/>
</dbReference>
<protein>
    <submittedName>
        <fullName evidence="2">Uncharacterized protein</fullName>
    </submittedName>
</protein>
<accession>A0A344LB49</accession>
<sequence>MTRRVALPSLDEVRAAIGHLAEAAGKPPTVVALARHLGLANTTFRRNFPDITTDLHPLRSPSSPEGPIGVSQFEQLKRDNDKLRRNNHDLTEHLEIAVANIQRLTLDNDKLQRQLEAAADVTRINTRY</sequence>
<reference evidence="2 3" key="1">
    <citation type="submission" date="2016-04" db="EMBL/GenBank/DDBJ databases">
        <title>Complete genome sequence and analysis of deep-sea sediment isolate, Amycolatopsis sp. WP1.</title>
        <authorList>
            <person name="Wang H."/>
            <person name="Chen S."/>
            <person name="Wu Q."/>
        </authorList>
    </citation>
    <scope>NUCLEOTIDE SEQUENCE [LARGE SCALE GENOMIC DNA]</scope>
    <source>
        <strain evidence="2 3">WP1</strain>
    </source>
</reference>
<dbReference type="OrthoDB" id="4461391at2"/>
<name>A0A344LB49_9PSEU</name>
<organism evidence="2 3">
    <name type="scientific">Amycolatopsis albispora</name>
    <dbReference type="NCBI Taxonomy" id="1804986"/>
    <lineage>
        <taxon>Bacteria</taxon>
        <taxon>Bacillati</taxon>
        <taxon>Actinomycetota</taxon>
        <taxon>Actinomycetes</taxon>
        <taxon>Pseudonocardiales</taxon>
        <taxon>Pseudonocardiaceae</taxon>
        <taxon>Amycolatopsis</taxon>
    </lineage>
</organism>
<evidence type="ECO:0000313" key="3">
    <source>
        <dbReference type="Proteomes" id="UP000250434"/>
    </source>
</evidence>
<dbReference type="Proteomes" id="UP000250434">
    <property type="component" value="Chromosome"/>
</dbReference>
<feature type="compositionally biased region" description="Basic and acidic residues" evidence="1">
    <location>
        <begin position="75"/>
        <end position="85"/>
    </location>
</feature>
<feature type="region of interest" description="Disordered" evidence="1">
    <location>
        <begin position="50"/>
        <end position="85"/>
    </location>
</feature>
<keyword evidence="3" id="KW-1185">Reference proteome</keyword>
<dbReference type="EMBL" id="CP015163">
    <property type="protein sequence ID" value="AXB45273.1"/>
    <property type="molecule type" value="Genomic_DNA"/>
</dbReference>
<dbReference type="AlphaFoldDB" id="A0A344LB49"/>
<evidence type="ECO:0000313" key="2">
    <source>
        <dbReference type="EMBL" id="AXB45273.1"/>
    </source>
</evidence>
<dbReference type="KEGG" id="aab:A4R43_24535"/>
<gene>
    <name evidence="2" type="ORF">A4R43_24535</name>
</gene>